<comment type="pathway">
    <text evidence="2 12">Glycolipid biosynthesis; glycosylphosphatidylinositol-anchor biosynthesis.</text>
</comment>
<evidence type="ECO:0000313" key="15">
    <source>
        <dbReference type="RefSeq" id="XP_072614133.1"/>
    </source>
</evidence>
<evidence type="ECO:0000256" key="12">
    <source>
        <dbReference type="RuleBase" id="RU367138"/>
    </source>
</evidence>
<dbReference type="InterPro" id="IPR017852">
    <property type="entry name" value="GPI_EtnP_transferase_1_C"/>
</dbReference>
<evidence type="ECO:0000256" key="1">
    <source>
        <dbReference type="ARBA" id="ARBA00004477"/>
    </source>
</evidence>
<feature type="transmembrane region" description="Helical" evidence="12">
    <location>
        <begin position="832"/>
        <end position="855"/>
    </location>
</feature>
<sequence length="871" mass="99503">MHEGSWGISHTRVPTESRPGHVALIAGFYEDVSAVAKGWKENPVGFDSLINESRYTWSWGSPDILTMFAKGASGDHVYAYSYDADNEDFGAQDVTKLDTWVFDNMKEFFHAARNNQSLFSKLNEEKIVFFLHLLGIDTNGHAHRPTSREYKDNIKVVDEGMKEIVSMLEDFYGNDGKTAFIFTSDHGMTDWGFHGAGHPSETLTPFVTWGAGIKYPQRVSAQKFDDAFLKEWKLENWKRQDIHQADIAPLMASLIGVPFPLNSVGILPVDYLNNTDLFKAESMFTNAVQILEQFKVKMTQKKEATLPFFFTPFKLLSESKQLNILRKARSYIKQRKYDEAVSLCKELIQLALKGLSYYHTYDRFFLGINVVLGFVGWTSYASLLIIRSHSSFTRGVSKEVKKPSHLLSCSFIAVGVLVAFFLLIQDCPWTYYIYCLLPVPIWFAVLREFQVIQDFVISLLTFPPSQLAGYLFIFTLGIEVLVLSFFYRYMLTAGLIAFACWPFITQLWTRAKSISLSWIFFSLLLAVFPLMPVVGRKPDIFLVIGAGSLVLLLSLCVLTSLIKRKDRFINEELLLHLFQMLSIVLSMYVVYSTHHSLLKKQGLPFLNQIISWIILASSFVLPLLSPTSLFERLFSILLSWMSAYLLLSTGYEALFPLVLSCLMFVWIQMEQETLQQSGVSYRQKSQGYLCCHKSIHEFDHKVTSLQFTCNLDITQFRHLYLDDIRRAFFLVFFLVTAFFGTGNIASVNSFDLASVYCFLTVFSPYMMGTLMMWKILIPFVLVMCAFEAVQLTTQLSSKSLFLMVLIISDIMALHFFFLVKDYGSWLEIGTSISHYVIVMSMTIVLMLLNGLAHLLTTKKLELYGKPKSHLI</sequence>
<keyword evidence="14" id="KW-1185">Reference proteome</keyword>
<feature type="transmembrane region" description="Helical" evidence="12">
    <location>
        <begin position="406"/>
        <end position="423"/>
    </location>
</feature>
<evidence type="ECO:0000256" key="10">
    <source>
        <dbReference type="ARBA" id="ARBA00023136"/>
    </source>
</evidence>
<keyword evidence="5 12" id="KW-0337">GPI-anchor biosynthesis</keyword>
<protein>
    <recommendedName>
        <fullName evidence="4 12">GPI ethanolamine phosphate transferase 1</fullName>
        <ecNumber evidence="12">2.-.-.-</ecNumber>
    </recommendedName>
</protein>
<evidence type="ECO:0000256" key="2">
    <source>
        <dbReference type="ARBA" id="ARBA00004687"/>
    </source>
</evidence>
<feature type="transmembrane region" description="Helical" evidence="12">
    <location>
        <begin position="603"/>
        <end position="624"/>
    </location>
</feature>
<evidence type="ECO:0000256" key="8">
    <source>
        <dbReference type="ARBA" id="ARBA00022824"/>
    </source>
</evidence>
<dbReference type="Gene3D" id="3.40.720.10">
    <property type="entry name" value="Alkaline Phosphatase, subunit A"/>
    <property type="match status" value="1"/>
</dbReference>
<dbReference type="InterPro" id="IPR007070">
    <property type="entry name" value="GPI_EtnP_transferase_1"/>
</dbReference>
<name>A0ABM5AH61_VULVU</name>
<evidence type="ECO:0000313" key="14">
    <source>
        <dbReference type="Proteomes" id="UP001652641"/>
    </source>
</evidence>
<feature type="transmembrane region" description="Helical" evidence="12">
    <location>
        <begin position="653"/>
        <end position="669"/>
    </location>
</feature>
<reference evidence="15" key="1">
    <citation type="submission" date="2025-08" db="UniProtKB">
        <authorList>
            <consortium name="RefSeq"/>
        </authorList>
    </citation>
    <scope>IDENTIFICATION</scope>
    <source>
        <tissue evidence="15">Cell line</tissue>
    </source>
</reference>
<dbReference type="InterPro" id="IPR002591">
    <property type="entry name" value="Phosphodiest/P_Trfase"/>
</dbReference>
<feature type="transmembrane region" description="Helical" evidence="12">
    <location>
        <begin position="573"/>
        <end position="591"/>
    </location>
</feature>
<dbReference type="GeneID" id="112919305"/>
<proteinExistence type="inferred from homology"/>
<feature type="transmembrane region" description="Helical" evidence="12">
    <location>
        <begin position="727"/>
        <end position="745"/>
    </location>
</feature>
<dbReference type="SUPFAM" id="SSF53649">
    <property type="entry name" value="Alkaline phosphatase-like"/>
    <property type="match status" value="1"/>
</dbReference>
<feature type="transmembrane region" description="Helical" evidence="12">
    <location>
        <begin position="364"/>
        <end position="386"/>
    </location>
</feature>
<dbReference type="GO" id="GO:0016740">
    <property type="term" value="F:transferase activity"/>
    <property type="evidence" value="ECO:0007669"/>
    <property type="project" value="UniProtKB-KW"/>
</dbReference>
<dbReference type="Pfam" id="PF01663">
    <property type="entry name" value="Phosphodiest"/>
    <property type="match status" value="1"/>
</dbReference>
<evidence type="ECO:0000256" key="4">
    <source>
        <dbReference type="ARBA" id="ARBA00020831"/>
    </source>
</evidence>
<keyword evidence="7 12" id="KW-0812">Transmembrane</keyword>
<dbReference type="InterPro" id="IPR017850">
    <property type="entry name" value="Alkaline_phosphatase_core_sf"/>
</dbReference>
<dbReference type="PANTHER" id="PTHR12250:SF0">
    <property type="entry name" value="GPI ETHANOLAMINE PHOSPHATE TRANSFERASE 1"/>
    <property type="match status" value="1"/>
</dbReference>
<dbReference type="Proteomes" id="UP001652641">
    <property type="component" value="Chromosome 5"/>
</dbReference>
<feature type="transmembrane region" description="Helical" evidence="12">
    <location>
        <begin position="516"/>
        <end position="534"/>
    </location>
</feature>
<dbReference type="Pfam" id="PF04987">
    <property type="entry name" value="PigN"/>
    <property type="match status" value="1"/>
</dbReference>
<evidence type="ECO:0000256" key="7">
    <source>
        <dbReference type="ARBA" id="ARBA00022692"/>
    </source>
</evidence>
<feature type="transmembrane region" description="Helical" evidence="12">
    <location>
        <begin position="429"/>
        <end position="446"/>
    </location>
</feature>
<feature type="transmembrane region" description="Helical" evidence="12">
    <location>
        <begin position="467"/>
        <end position="487"/>
    </location>
</feature>
<feature type="transmembrane region" description="Helical" evidence="12">
    <location>
        <begin position="540"/>
        <end position="561"/>
    </location>
</feature>
<evidence type="ECO:0000256" key="5">
    <source>
        <dbReference type="ARBA" id="ARBA00022502"/>
    </source>
</evidence>
<feature type="transmembrane region" description="Helical" evidence="12">
    <location>
        <begin position="765"/>
        <end position="788"/>
    </location>
</feature>
<dbReference type="PANTHER" id="PTHR12250">
    <property type="entry name" value="PHOSPHATIDYLINOSITOL GLYCAN, CLASS N"/>
    <property type="match status" value="1"/>
</dbReference>
<organism evidence="14 15">
    <name type="scientific">Vulpes vulpes</name>
    <name type="common">Red fox</name>
    <dbReference type="NCBI Taxonomy" id="9627"/>
    <lineage>
        <taxon>Eukaryota</taxon>
        <taxon>Metazoa</taxon>
        <taxon>Chordata</taxon>
        <taxon>Craniata</taxon>
        <taxon>Vertebrata</taxon>
        <taxon>Euteleostomi</taxon>
        <taxon>Mammalia</taxon>
        <taxon>Eutheria</taxon>
        <taxon>Laurasiatheria</taxon>
        <taxon>Carnivora</taxon>
        <taxon>Caniformia</taxon>
        <taxon>Canidae</taxon>
        <taxon>Vulpes</taxon>
    </lineage>
</organism>
<comment type="subcellular location">
    <subcellularLocation>
        <location evidence="1 12">Endoplasmic reticulum membrane</location>
        <topology evidence="1 12">Multi-pass membrane protein</topology>
    </subcellularLocation>
</comment>
<keyword evidence="6 12" id="KW-0808">Transferase</keyword>
<gene>
    <name evidence="15" type="primary">PIGN</name>
</gene>
<comment type="similarity">
    <text evidence="3 12">Belongs to the PIGG/PIGN/PIGO family. PIGN subfamily.</text>
</comment>
<dbReference type="InterPro" id="IPR037671">
    <property type="entry name" value="PIGN_N"/>
</dbReference>
<accession>A0ABM5AH61</accession>
<evidence type="ECO:0000256" key="3">
    <source>
        <dbReference type="ARBA" id="ARBA00008400"/>
    </source>
</evidence>
<evidence type="ECO:0000256" key="11">
    <source>
        <dbReference type="ARBA" id="ARBA00023180"/>
    </source>
</evidence>
<dbReference type="EC" id="2.-.-.-" evidence="12"/>
<comment type="function">
    <text evidence="12">Ethanolamine phosphate transferase involved in glycosylphosphatidylinositol-anchor biosynthesis. Transfers ethanolamine phosphate to the first alpha-1,4-linked mannose of the glycosylphosphatidylinositol precursor of GPI-anchor.</text>
</comment>
<evidence type="ECO:0000256" key="6">
    <source>
        <dbReference type="ARBA" id="ARBA00022679"/>
    </source>
</evidence>
<keyword evidence="10 12" id="KW-0472">Membrane</keyword>
<evidence type="ECO:0000259" key="13">
    <source>
        <dbReference type="Pfam" id="PF04987"/>
    </source>
</evidence>
<keyword evidence="11" id="KW-0325">Glycoprotein</keyword>
<keyword evidence="9 12" id="KW-1133">Transmembrane helix</keyword>
<keyword evidence="8 12" id="KW-0256">Endoplasmic reticulum</keyword>
<feature type="transmembrane region" description="Helical" evidence="12">
    <location>
        <begin position="800"/>
        <end position="820"/>
    </location>
</feature>
<dbReference type="CDD" id="cd16020">
    <property type="entry name" value="GPI_EPT_1"/>
    <property type="match status" value="1"/>
</dbReference>
<evidence type="ECO:0000256" key="9">
    <source>
        <dbReference type="ARBA" id="ARBA00022989"/>
    </source>
</evidence>
<dbReference type="RefSeq" id="XP_072614133.1">
    <property type="nucleotide sequence ID" value="XM_072758032.1"/>
</dbReference>
<feature type="domain" description="GPI ethanolamine phosphate transferase 1 C-terminal" evidence="13">
    <location>
        <begin position="353"/>
        <end position="824"/>
    </location>
</feature>